<dbReference type="EMBL" id="CACRXK020000630">
    <property type="protein sequence ID" value="CAB3983581.1"/>
    <property type="molecule type" value="Genomic_DNA"/>
</dbReference>
<dbReference type="Pfam" id="PF05995">
    <property type="entry name" value="CDO_I"/>
    <property type="match status" value="1"/>
</dbReference>
<dbReference type="OrthoDB" id="543511at2759"/>
<evidence type="ECO:0000256" key="4">
    <source>
        <dbReference type="ARBA" id="ARBA00022723"/>
    </source>
</evidence>
<evidence type="ECO:0000256" key="9">
    <source>
        <dbReference type="RuleBase" id="RU366010"/>
    </source>
</evidence>
<evidence type="ECO:0000256" key="7">
    <source>
        <dbReference type="ARBA" id="ARBA00023002"/>
    </source>
</evidence>
<dbReference type="GO" id="GO:0008198">
    <property type="term" value="F:ferrous iron binding"/>
    <property type="evidence" value="ECO:0007669"/>
    <property type="project" value="UniProtKB-ARBA"/>
</dbReference>
<dbReference type="UniPathway" id="UPA00012">
    <property type="reaction ID" value="UER00537"/>
</dbReference>
<dbReference type="Proteomes" id="UP001152795">
    <property type="component" value="Unassembled WGS sequence"/>
</dbReference>
<comment type="similarity">
    <text evidence="2 9">Belongs to the cysteine dioxygenase family.</text>
</comment>
<keyword evidence="4 9" id="KW-0479">Metal-binding</keyword>
<evidence type="ECO:0000256" key="1">
    <source>
        <dbReference type="ARBA" id="ARBA00004759"/>
    </source>
</evidence>
<dbReference type="GO" id="GO:0019448">
    <property type="term" value="P:L-cysteine catabolic process"/>
    <property type="evidence" value="ECO:0007669"/>
    <property type="project" value="TreeGrafter"/>
</dbReference>
<evidence type="ECO:0000313" key="10">
    <source>
        <dbReference type="EMBL" id="CAB3983581.1"/>
    </source>
</evidence>
<comment type="catalytic activity">
    <reaction evidence="9">
        <text>L-cysteine + O2 = 3-sulfino-L-alanine + H(+)</text>
        <dbReference type="Rhea" id="RHEA:20441"/>
        <dbReference type="ChEBI" id="CHEBI:15378"/>
        <dbReference type="ChEBI" id="CHEBI:15379"/>
        <dbReference type="ChEBI" id="CHEBI:35235"/>
        <dbReference type="ChEBI" id="CHEBI:61085"/>
        <dbReference type="EC" id="1.13.11.20"/>
    </reaction>
</comment>
<organism evidence="10 11">
    <name type="scientific">Paramuricea clavata</name>
    <name type="common">Red gorgonian</name>
    <name type="synonym">Violescent sea-whip</name>
    <dbReference type="NCBI Taxonomy" id="317549"/>
    <lineage>
        <taxon>Eukaryota</taxon>
        <taxon>Metazoa</taxon>
        <taxon>Cnidaria</taxon>
        <taxon>Anthozoa</taxon>
        <taxon>Octocorallia</taxon>
        <taxon>Malacalcyonacea</taxon>
        <taxon>Plexauridae</taxon>
        <taxon>Paramuricea</taxon>
    </lineage>
</organism>
<dbReference type="GO" id="GO:0042412">
    <property type="term" value="P:taurine biosynthetic process"/>
    <property type="evidence" value="ECO:0007669"/>
    <property type="project" value="UniProtKB-UniRule"/>
</dbReference>
<evidence type="ECO:0000256" key="3">
    <source>
        <dbReference type="ARBA" id="ARBA00013133"/>
    </source>
</evidence>
<keyword evidence="6 9" id="KW-0223">Dioxygenase</keyword>
<sequence length="183" mass="21057">MKLEELIEKLHALFAEKEVNIDVVKHVMESYESNLDDWGKYAYFSPHRYTRNLVDRGNGKFNLILLCWGEGQGSGVHDHSGSHCFMKIMEGQLKETLFAWPHDPSVEEQLTETATNIYKNNEVTYICDQIGLHRVENESHSNRAASLHLYSPPFDIAQSFDQRTGKAFECHVTFYSENGEISK</sequence>
<accession>A0A7D9DFX6</accession>
<comment type="pathway">
    <text evidence="1 9">Organosulfur biosynthesis; taurine biosynthesis; hypotaurine from L-cysteine: step 1/2.</text>
</comment>
<evidence type="ECO:0000256" key="2">
    <source>
        <dbReference type="ARBA" id="ARBA00006622"/>
    </source>
</evidence>
<dbReference type="GO" id="GO:0017172">
    <property type="term" value="F:cysteine dioxygenase activity"/>
    <property type="evidence" value="ECO:0007669"/>
    <property type="project" value="UniProtKB-UniRule"/>
</dbReference>
<dbReference type="SUPFAM" id="SSF51182">
    <property type="entry name" value="RmlC-like cupins"/>
    <property type="match status" value="1"/>
</dbReference>
<comment type="caution">
    <text evidence="10">The sequence shown here is derived from an EMBL/GenBank/DDBJ whole genome shotgun (WGS) entry which is preliminary data.</text>
</comment>
<keyword evidence="11" id="KW-1185">Reference proteome</keyword>
<dbReference type="Gene3D" id="2.60.120.10">
    <property type="entry name" value="Jelly Rolls"/>
    <property type="match status" value="1"/>
</dbReference>
<dbReference type="InterPro" id="IPR014710">
    <property type="entry name" value="RmlC-like_jellyroll"/>
</dbReference>
<evidence type="ECO:0000256" key="5">
    <source>
        <dbReference type="ARBA" id="ARBA00022784"/>
    </source>
</evidence>
<name>A0A7D9DFX6_PARCT</name>
<dbReference type="EC" id="1.13.11.20" evidence="3 9"/>
<dbReference type="CDD" id="cd10548">
    <property type="entry name" value="cupin_CDO"/>
    <property type="match status" value="1"/>
</dbReference>
<dbReference type="PANTHER" id="PTHR12918:SF1">
    <property type="entry name" value="CYSTEINE DIOXYGENASE TYPE 1"/>
    <property type="match status" value="1"/>
</dbReference>
<protein>
    <recommendedName>
        <fullName evidence="3 9">Cysteine dioxygenase</fullName>
        <ecNumber evidence="3 9">1.13.11.20</ecNumber>
    </recommendedName>
</protein>
<keyword evidence="7 9" id="KW-0560">Oxidoreductase</keyword>
<proteinExistence type="inferred from homology"/>
<dbReference type="InterPro" id="IPR011051">
    <property type="entry name" value="RmlC_Cupin_sf"/>
</dbReference>
<keyword evidence="8 9" id="KW-0408">Iron</keyword>
<dbReference type="AlphaFoldDB" id="A0A7D9DFX6"/>
<evidence type="ECO:0000256" key="6">
    <source>
        <dbReference type="ARBA" id="ARBA00022964"/>
    </source>
</evidence>
<dbReference type="InterPro" id="IPR010300">
    <property type="entry name" value="CDO_1"/>
</dbReference>
<gene>
    <name evidence="10" type="ORF">PACLA_8A043742</name>
</gene>
<dbReference type="PANTHER" id="PTHR12918">
    <property type="entry name" value="CYSTEINE DIOXYGENASE"/>
    <property type="match status" value="1"/>
</dbReference>
<comment type="cofactor">
    <cofactor evidence="9">
        <name>Fe cation</name>
        <dbReference type="ChEBI" id="CHEBI:24875"/>
    </cofactor>
    <text evidence="9">Binds 1 Fe cation per subunit.</text>
</comment>
<evidence type="ECO:0000313" key="11">
    <source>
        <dbReference type="Proteomes" id="UP001152795"/>
    </source>
</evidence>
<evidence type="ECO:0000256" key="8">
    <source>
        <dbReference type="ARBA" id="ARBA00023004"/>
    </source>
</evidence>
<keyword evidence="5" id="KW-0883">Thioether bond</keyword>
<reference evidence="10" key="1">
    <citation type="submission" date="2020-04" db="EMBL/GenBank/DDBJ databases">
        <authorList>
            <person name="Alioto T."/>
            <person name="Alioto T."/>
            <person name="Gomez Garrido J."/>
        </authorList>
    </citation>
    <scope>NUCLEOTIDE SEQUENCE</scope>
    <source>
        <strain evidence="10">A484AB</strain>
    </source>
</reference>
<dbReference type="FunFam" id="2.60.120.10:FF:000045">
    <property type="entry name" value="Cysteine dioxygenase 1"/>
    <property type="match status" value="1"/>
</dbReference>